<dbReference type="InterPro" id="IPR010982">
    <property type="entry name" value="Lambda_DNA-bd_dom_sf"/>
</dbReference>
<dbReference type="PANTHER" id="PTHR46558">
    <property type="entry name" value="TRACRIPTIONAL REGULATORY PROTEIN-RELATED-RELATED"/>
    <property type="match status" value="1"/>
</dbReference>
<dbReference type="AlphaFoldDB" id="A0A369B9I1"/>
<dbReference type="CDD" id="cd00093">
    <property type="entry name" value="HTH_XRE"/>
    <property type="match status" value="1"/>
</dbReference>
<dbReference type="OrthoDB" id="2064916at2"/>
<dbReference type="SMART" id="SM00530">
    <property type="entry name" value="HTH_XRE"/>
    <property type="match status" value="1"/>
</dbReference>
<evidence type="ECO:0000259" key="2">
    <source>
        <dbReference type="PROSITE" id="PS50943"/>
    </source>
</evidence>
<reference evidence="3 4" key="1">
    <citation type="submission" date="2018-07" db="EMBL/GenBank/DDBJ databases">
        <title>Genomic Encyclopedia of Type Strains, Phase IV (KMG-IV): sequencing the most valuable type-strain genomes for metagenomic binning, comparative biology and taxonomic classification.</title>
        <authorList>
            <person name="Goeker M."/>
        </authorList>
    </citation>
    <scope>NUCLEOTIDE SEQUENCE [LARGE SCALE GENOMIC DNA]</scope>
    <source>
        <strain evidence="3 4">DSM 27016</strain>
    </source>
</reference>
<dbReference type="PROSITE" id="PS50943">
    <property type="entry name" value="HTH_CROC1"/>
    <property type="match status" value="1"/>
</dbReference>
<keyword evidence="4" id="KW-1185">Reference proteome</keyword>
<dbReference type="Proteomes" id="UP000253034">
    <property type="component" value="Unassembled WGS sequence"/>
</dbReference>
<dbReference type="SUPFAM" id="SSF47413">
    <property type="entry name" value="lambda repressor-like DNA-binding domains"/>
    <property type="match status" value="1"/>
</dbReference>
<dbReference type="InterPro" id="IPR001387">
    <property type="entry name" value="Cro/C1-type_HTH"/>
</dbReference>
<proteinExistence type="predicted"/>
<dbReference type="PANTHER" id="PTHR46558:SF14">
    <property type="entry name" value="HTH-TYPE TRANSCRIPTIONAL REGULATOR ANSR"/>
    <property type="match status" value="1"/>
</dbReference>
<name>A0A369B9I1_9FIRM</name>
<sequence>MYQKVRNLREDKDLTQQQMAELLNITQATYSRYESGDLDIPSAVLIKLSKFHNVSIDYLLGQTDNPKPYESKRI</sequence>
<evidence type="ECO:0000313" key="4">
    <source>
        <dbReference type="Proteomes" id="UP000253034"/>
    </source>
</evidence>
<protein>
    <submittedName>
        <fullName evidence="3">Helix-turn-helix protein</fullName>
    </submittedName>
</protein>
<evidence type="ECO:0000313" key="3">
    <source>
        <dbReference type="EMBL" id="RCX17216.1"/>
    </source>
</evidence>
<dbReference type="Gene3D" id="1.10.260.40">
    <property type="entry name" value="lambda repressor-like DNA-binding domains"/>
    <property type="match status" value="1"/>
</dbReference>
<dbReference type="RefSeq" id="WP_114297453.1">
    <property type="nucleotide sequence ID" value="NZ_QPJT01000008.1"/>
</dbReference>
<feature type="domain" description="HTH cro/C1-type" evidence="2">
    <location>
        <begin position="5"/>
        <end position="59"/>
    </location>
</feature>
<evidence type="ECO:0000256" key="1">
    <source>
        <dbReference type="ARBA" id="ARBA00023125"/>
    </source>
</evidence>
<dbReference type="Pfam" id="PF01381">
    <property type="entry name" value="HTH_3"/>
    <property type="match status" value="1"/>
</dbReference>
<gene>
    <name evidence="3" type="ORF">DFR58_108110</name>
</gene>
<dbReference type="GO" id="GO:0003677">
    <property type="term" value="F:DNA binding"/>
    <property type="evidence" value="ECO:0007669"/>
    <property type="project" value="UniProtKB-KW"/>
</dbReference>
<organism evidence="3 4">
    <name type="scientific">Anaerobacterium chartisolvens</name>
    <dbReference type="NCBI Taxonomy" id="1297424"/>
    <lineage>
        <taxon>Bacteria</taxon>
        <taxon>Bacillati</taxon>
        <taxon>Bacillota</taxon>
        <taxon>Clostridia</taxon>
        <taxon>Eubacteriales</taxon>
        <taxon>Oscillospiraceae</taxon>
        <taxon>Anaerobacterium</taxon>
    </lineage>
</organism>
<comment type="caution">
    <text evidence="3">The sequence shown here is derived from an EMBL/GenBank/DDBJ whole genome shotgun (WGS) entry which is preliminary data.</text>
</comment>
<accession>A0A369B9I1</accession>
<keyword evidence="1" id="KW-0238">DNA-binding</keyword>
<dbReference type="EMBL" id="QPJT01000008">
    <property type="protein sequence ID" value="RCX17216.1"/>
    <property type="molecule type" value="Genomic_DNA"/>
</dbReference>